<accession>A0A7C8PZV2</accession>
<gene>
    <name evidence="2" type="ORF">TWF788_003258</name>
</gene>
<evidence type="ECO:0000313" key="3">
    <source>
        <dbReference type="Proteomes" id="UP000479691"/>
    </source>
</evidence>
<comment type="caution">
    <text evidence="2">The sequence shown here is derived from an EMBL/GenBank/DDBJ whole genome shotgun (WGS) entry which is preliminary data.</text>
</comment>
<reference evidence="2 3" key="1">
    <citation type="submission" date="2019-06" db="EMBL/GenBank/DDBJ databases">
        <authorList>
            <person name="Palmer J.M."/>
        </authorList>
    </citation>
    <scope>NUCLEOTIDE SEQUENCE [LARGE SCALE GENOMIC DNA]</scope>
    <source>
        <strain evidence="2 3">TWF788</strain>
    </source>
</reference>
<keyword evidence="1" id="KW-0175">Coiled coil</keyword>
<proteinExistence type="predicted"/>
<feature type="coiled-coil region" evidence="1">
    <location>
        <begin position="21"/>
        <end position="76"/>
    </location>
</feature>
<dbReference type="Proteomes" id="UP000479691">
    <property type="component" value="Unassembled WGS sequence"/>
</dbReference>
<dbReference type="AlphaFoldDB" id="A0A7C8PZV2"/>
<protein>
    <submittedName>
        <fullName evidence="2">Uncharacterized protein</fullName>
    </submittedName>
</protein>
<dbReference type="EMBL" id="JAABOE010000017">
    <property type="protein sequence ID" value="KAF3186393.1"/>
    <property type="molecule type" value="Genomic_DNA"/>
</dbReference>
<name>A0A7C8PZV2_ORBOL</name>
<organism evidence="2 3">
    <name type="scientific">Orbilia oligospora</name>
    <name type="common">Nematode-trapping fungus</name>
    <name type="synonym">Arthrobotrys oligospora</name>
    <dbReference type="NCBI Taxonomy" id="2813651"/>
    <lineage>
        <taxon>Eukaryota</taxon>
        <taxon>Fungi</taxon>
        <taxon>Dikarya</taxon>
        <taxon>Ascomycota</taxon>
        <taxon>Pezizomycotina</taxon>
        <taxon>Orbiliomycetes</taxon>
        <taxon>Orbiliales</taxon>
        <taxon>Orbiliaceae</taxon>
        <taxon>Orbilia</taxon>
    </lineage>
</organism>
<sequence>MLKDSMDGFASALRSCFSDILDAVVAELEIQRRQNEKLSLRLSKALDMVKMYQKALENCDSMLRAQQQINEQLEREARAVDL</sequence>
<evidence type="ECO:0000256" key="1">
    <source>
        <dbReference type="SAM" id="Coils"/>
    </source>
</evidence>
<evidence type="ECO:0000313" key="2">
    <source>
        <dbReference type="EMBL" id="KAF3186393.1"/>
    </source>
</evidence>